<gene>
    <name evidence="1" type="ORF">K1I41_03305</name>
</gene>
<evidence type="ECO:0000313" key="2">
    <source>
        <dbReference type="Proteomes" id="UP000825381"/>
    </source>
</evidence>
<reference evidence="1 2" key="1">
    <citation type="submission" date="2021-07" db="EMBL/GenBank/DDBJ databases">
        <title>Flavobacterium WSW3-B6 sp.nov, isolated from seaweed.</title>
        <authorList>
            <person name="Muhammad N."/>
            <person name="Ho H."/>
            <person name="Lee Y.-J."/>
            <person name="Nguyen T."/>
            <person name="Ho J."/>
            <person name="Kim S.-G."/>
        </authorList>
    </citation>
    <scope>NUCLEOTIDE SEQUENCE [LARGE SCALE GENOMIC DNA]</scope>
    <source>
        <strain evidence="1 2">WSW3-B6</strain>
    </source>
</reference>
<organism evidence="1 2">
    <name type="scientific">Flavobacterium litorale</name>
    <dbReference type="NCBI Taxonomy" id="2856519"/>
    <lineage>
        <taxon>Bacteria</taxon>
        <taxon>Pseudomonadati</taxon>
        <taxon>Bacteroidota</taxon>
        <taxon>Flavobacteriia</taxon>
        <taxon>Flavobacteriales</taxon>
        <taxon>Flavobacteriaceae</taxon>
        <taxon>Flavobacterium</taxon>
    </lineage>
</organism>
<name>A0ABX8V7V1_9FLAO</name>
<dbReference type="Proteomes" id="UP000825381">
    <property type="component" value="Chromosome"/>
</dbReference>
<dbReference type="EMBL" id="CP080429">
    <property type="protein sequence ID" value="QYJ68925.1"/>
    <property type="molecule type" value="Genomic_DNA"/>
</dbReference>
<evidence type="ECO:0000313" key="1">
    <source>
        <dbReference type="EMBL" id="QYJ68925.1"/>
    </source>
</evidence>
<keyword evidence="2" id="KW-1185">Reference proteome</keyword>
<protein>
    <submittedName>
        <fullName evidence="1">Uncharacterized protein</fullName>
    </submittedName>
</protein>
<accession>A0ABX8V7V1</accession>
<dbReference type="RefSeq" id="WP_220641263.1">
    <property type="nucleotide sequence ID" value="NZ_CP080429.1"/>
</dbReference>
<proteinExistence type="predicted"/>
<sequence>MSELLLYVNGQLVDLDPNQHIAQTKQINNLNSLSNRQSNYTNRFKLPKTAKNLQLLQFLAVTGNNSTAPYQQNQCSLYSKSGECFVYNGYATVTDGGKYFNVVLYDGIIDLEKVIENKTFADVDISALNHEKNIATITQNWQNTSSPYRYIVADYGGNTGNTGIGEINIDFLVPSVKAAYLWEQIQAAFGLTFNGTIFQTEYFQNLWMTFPKGISTEDQAPIVYQCTDNDFAEHNSNYYIKCNTADINEYEFADDEQYHLRIPETGTYRIDVSGNIVAGSLYGSVPLRVFYGRNVQGVAAANVTAYTYNVLGSNLQSNTSFALQPMLVNLNANDTLALLVDSTAQYPIFINNGSSAISVTITKLDATTISFTDSLSAFGIKDFLKEIVHRFGLTMVKSTNNNHYHFYTFDEQLQIAPTANWSEKYLSTDNEKYVYGSYAQQNYFRYQYNDTESDYNDSYIGINNANIKPQRDVIKSKIYSPEQRAVTYLNEAFNQYKLWDKEVDDEGAVTYKALDKRFYFLRSDTVSHTDLAFAAPFNIMSNRLPETATATTVYRESFWRLSFGEILQDFYSPISRILNQSVIVNAQMWLTETDVANFNFIQLYYIEQLGGYFIVNKINNYIPNKPTKVELIRVIYGNAPALLSNYQEIRINNVTALENDFYYVEYEASYIPQSGTAFRFESSSNGTNWIDIDNGISGNIGEATATINLADYASGYLRIRDNVASVTSNAYQLKQITIGNAIPSGNDYNVFYTLSYTPDYTDVFNFEISENGTSWNSTDFGISQNYIGTNPILLENLNTYTGGYIRLVDVSSGVTSNAYNFRKITIANVQNAGANLYTLTYNANYTPATGVFFRIEVTNNGYTWVDIDDYTGSYNGSITVNLTDFTTATHIRITDNTYAISSNAFLL</sequence>